<keyword evidence="2" id="KW-0413">Isomerase</keyword>
<keyword evidence="5" id="KW-1185">Reference proteome</keyword>
<dbReference type="Pfam" id="PF06368">
    <property type="entry name" value="Met_asp_mut_E"/>
    <property type="match status" value="1"/>
</dbReference>
<dbReference type="SUPFAM" id="SSF51703">
    <property type="entry name" value="Cobalamin (vitamin B12)-dependent enzymes"/>
    <property type="match status" value="1"/>
</dbReference>
<keyword evidence="3" id="KW-0170">Cobalt</keyword>
<reference evidence="4 5" key="1">
    <citation type="submission" date="2021-01" db="EMBL/GenBank/DDBJ databases">
        <title>Whole genome shotgun sequence of Actinoplanes deccanensis NBRC 13994.</title>
        <authorList>
            <person name="Komaki H."/>
            <person name="Tamura T."/>
        </authorList>
    </citation>
    <scope>NUCLEOTIDE SEQUENCE [LARGE SCALE GENOMIC DNA]</scope>
    <source>
        <strain evidence="4 5">NBRC 13994</strain>
    </source>
</reference>
<proteinExistence type="predicted"/>
<evidence type="ECO:0000256" key="1">
    <source>
        <dbReference type="ARBA" id="ARBA00022628"/>
    </source>
</evidence>
<dbReference type="PIRSF" id="PIRSF001495">
    <property type="entry name" value="Met_asp_mut_epsi"/>
    <property type="match status" value="1"/>
</dbReference>
<keyword evidence="1" id="KW-0846">Cobalamin</keyword>
<comment type="caution">
    <text evidence="4">The sequence shown here is derived from an EMBL/GenBank/DDBJ whole genome shotgun (WGS) entry which is preliminary data.</text>
</comment>
<dbReference type="Gene3D" id="3.20.20.240">
    <property type="entry name" value="Methylmalonyl-CoA mutase"/>
    <property type="match status" value="1"/>
</dbReference>
<evidence type="ECO:0000313" key="4">
    <source>
        <dbReference type="EMBL" id="GID72687.1"/>
    </source>
</evidence>
<protein>
    <submittedName>
        <fullName evidence="4">Methylaspartate mutase</fullName>
    </submittedName>
</protein>
<dbReference type="InterPro" id="IPR006396">
    <property type="entry name" value="Glu_mut_E"/>
</dbReference>
<sequence length="421" mass="44143">MKRASRIGLGAYVAAARGTLVVQPRMGMGDPAAMAAAVRAVAALPARTAATITLDSYTRVGDHRGARRALAAGERLNGFPLVAHGPAVTARVADPAGPGVPVQVRHGSARPGRIFATMATAGLCDTEGGPVSYCLPYGRIPLAESVACWAEATEELAAACAAQGLRAHLETFGGCLLGQLSPPSLLVAMSVLEALFFARHGITSVSLSYAQQTDAVQDVEALAALRHLAGELLPAGLDWHVVLYTYMGVYPRTAPGAWRLLGDSAEIAVSGGAERLIVKTVAEAHRIATVGENLAALVHASRTAERAYRHCALPRIGQVDYAQVLDEARALIEAVLGLADDVGRGLLRAFAGGLLDVPFCLHRDNRGLTRGTIDAGGRLVWAKTGRLPLPASARPRIHRMTSTDLLSLLSHVADRQDGRGR</sequence>
<dbReference type="Proteomes" id="UP000609879">
    <property type="component" value="Unassembled WGS sequence"/>
</dbReference>
<evidence type="ECO:0000313" key="5">
    <source>
        <dbReference type="Proteomes" id="UP000609879"/>
    </source>
</evidence>
<dbReference type="EMBL" id="BOMI01000021">
    <property type="protein sequence ID" value="GID72687.1"/>
    <property type="molecule type" value="Genomic_DNA"/>
</dbReference>
<evidence type="ECO:0000256" key="3">
    <source>
        <dbReference type="ARBA" id="ARBA00023285"/>
    </source>
</evidence>
<dbReference type="InterPro" id="IPR016176">
    <property type="entry name" value="Cbl-dep_enz_cat"/>
</dbReference>
<gene>
    <name evidence="4" type="ORF">Ade02nite_13280</name>
</gene>
<accession>A0ABQ3XY70</accession>
<name>A0ABQ3XY70_9ACTN</name>
<evidence type="ECO:0000256" key="2">
    <source>
        <dbReference type="ARBA" id="ARBA00023235"/>
    </source>
</evidence>
<organism evidence="4 5">
    <name type="scientific">Paractinoplanes deccanensis</name>
    <dbReference type="NCBI Taxonomy" id="113561"/>
    <lineage>
        <taxon>Bacteria</taxon>
        <taxon>Bacillati</taxon>
        <taxon>Actinomycetota</taxon>
        <taxon>Actinomycetes</taxon>
        <taxon>Micromonosporales</taxon>
        <taxon>Micromonosporaceae</taxon>
        <taxon>Paractinoplanes</taxon>
    </lineage>
</organism>